<evidence type="ECO:0000256" key="6">
    <source>
        <dbReference type="PROSITE-ProRule" id="PRU00723"/>
    </source>
</evidence>
<dbReference type="RefSeq" id="XP_024579021.1">
    <property type="nucleotide sequence ID" value="XM_024728555.1"/>
</dbReference>
<evidence type="ECO:0000256" key="4">
    <source>
        <dbReference type="ARBA" id="ARBA00022833"/>
    </source>
</evidence>
<keyword evidence="10" id="KW-1185">Reference proteome</keyword>
<feature type="compositionally biased region" description="Polar residues" evidence="7">
    <location>
        <begin position="305"/>
        <end position="315"/>
    </location>
</feature>
<sequence>MGRPGGYMKPCKFFLRGSCRNGLNCRFSHESNGQRSNGASGGFGSQTSPFGNNGVTSVSKTQETRRAIAIEELKLPSIWPLSGFAVAEGLPSIVTGDISPEEARWEAYQEIKSSGSCIQSTQKLQALAAEQQNQRRRVVSLLENHQSAQKLFAGQSLLEVSNSNGQIGVSNPFGGAVAANPFGTTSTTSPFGSTATANPFGGGNVSFMKSFGADDTTKTATSSLGGGSGIGSATTANPFAGGAATVFGKPVTPATSPFGAPSTASFSGVATSSTTFGSKTTTPSSFGSGTSFSTAFGSRTESGERNLSASPFGSTAVTSASSPFGTSVSSPFSSTSATTFGRSSAEFGTASTPFGASALFGTTKSQFGALAAPSNSPFGTQTTSTSTFNESGGFQKSATEEPTSIRTTVPSRPEITGLSPDLRDDAWNVEQFRQAEFKLGMVPTVPPPLQFC</sequence>
<dbReference type="GO" id="GO:0008270">
    <property type="term" value="F:zinc ion binding"/>
    <property type="evidence" value="ECO:0007669"/>
    <property type="project" value="UniProtKB-KW"/>
</dbReference>
<evidence type="ECO:0000256" key="3">
    <source>
        <dbReference type="ARBA" id="ARBA00022771"/>
    </source>
</evidence>
<feature type="region of interest" description="Disordered" evidence="7">
    <location>
        <begin position="372"/>
        <end position="420"/>
    </location>
</feature>
<dbReference type="OMA" id="PNRHDIC"/>
<dbReference type="EMBL" id="CCYD01000645">
    <property type="protein sequence ID" value="CEG42652.1"/>
    <property type="molecule type" value="Genomic_DNA"/>
</dbReference>
<evidence type="ECO:0000259" key="8">
    <source>
        <dbReference type="PROSITE" id="PS50103"/>
    </source>
</evidence>
<feature type="region of interest" description="Disordered" evidence="7">
    <location>
        <begin position="31"/>
        <end position="59"/>
    </location>
</feature>
<protein>
    <submittedName>
        <fullName evidence="9">Nuclear pore complex, Nup98 component (Sc Nup145/Nup100/Nup116)</fullName>
    </submittedName>
</protein>
<dbReference type="Proteomes" id="UP000054928">
    <property type="component" value="Unassembled WGS sequence"/>
</dbReference>
<dbReference type="Gene3D" id="4.10.1000.10">
    <property type="entry name" value="Zinc finger, CCCH-type"/>
    <property type="match status" value="1"/>
</dbReference>
<dbReference type="PANTHER" id="PTHR46527">
    <property type="entry name" value="NUCLEOPORIN-LIKE PROTEIN 2"/>
    <property type="match status" value="1"/>
</dbReference>
<keyword evidence="5" id="KW-0539">Nucleus</keyword>
<evidence type="ECO:0000256" key="5">
    <source>
        <dbReference type="ARBA" id="ARBA00023242"/>
    </source>
</evidence>
<evidence type="ECO:0000256" key="7">
    <source>
        <dbReference type="SAM" id="MobiDB-lite"/>
    </source>
</evidence>
<dbReference type="SUPFAM" id="SSF90229">
    <property type="entry name" value="CCCH zinc finger"/>
    <property type="match status" value="1"/>
</dbReference>
<dbReference type="InterPro" id="IPR051767">
    <property type="entry name" value="Nucleoporin_NUP42"/>
</dbReference>
<evidence type="ECO:0000256" key="1">
    <source>
        <dbReference type="ARBA" id="ARBA00004123"/>
    </source>
</evidence>
<proteinExistence type="predicted"/>
<feature type="region of interest" description="Disordered" evidence="7">
    <location>
        <begin position="295"/>
        <end position="315"/>
    </location>
</feature>
<dbReference type="AlphaFoldDB" id="A0A0P1AN87"/>
<comment type="subcellular location">
    <subcellularLocation>
        <location evidence="1">Nucleus</location>
    </subcellularLocation>
</comment>
<dbReference type="InterPro" id="IPR000571">
    <property type="entry name" value="Znf_CCCH"/>
</dbReference>
<accession>A0A0P1AN87</accession>
<keyword evidence="2 6" id="KW-0479">Metal-binding</keyword>
<dbReference type="Pfam" id="PF18044">
    <property type="entry name" value="zf-CCCH_4"/>
    <property type="match status" value="1"/>
</dbReference>
<evidence type="ECO:0000313" key="9">
    <source>
        <dbReference type="EMBL" id="CEG42652.1"/>
    </source>
</evidence>
<dbReference type="InterPro" id="IPR041367">
    <property type="entry name" value="Znf-CCCH_4"/>
</dbReference>
<dbReference type="PROSITE" id="PS50103">
    <property type="entry name" value="ZF_C3H1"/>
    <property type="match status" value="1"/>
</dbReference>
<dbReference type="OrthoDB" id="20729at2759"/>
<keyword evidence="3 6" id="KW-0863">Zinc-finger</keyword>
<keyword evidence="4 6" id="KW-0862">Zinc</keyword>
<organism evidence="9 10">
    <name type="scientific">Plasmopara halstedii</name>
    <name type="common">Downy mildew of sunflower</name>
    <dbReference type="NCBI Taxonomy" id="4781"/>
    <lineage>
        <taxon>Eukaryota</taxon>
        <taxon>Sar</taxon>
        <taxon>Stramenopiles</taxon>
        <taxon>Oomycota</taxon>
        <taxon>Peronosporomycetes</taxon>
        <taxon>Peronosporales</taxon>
        <taxon>Peronosporaceae</taxon>
        <taxon>Plasmopara</taxon>
    </lineage>
</organism>
<feature type="domain" description="C3H1-type" evidence="8">
    <location>
        <begin position="5"/>
        <end position="32"/>
    </location>
</feature>
<evidence type="ECO:0000313" key="10">
    <source>
        <dbReference type="Proteomes" id="UP000054928"/>
    </source>
</evidence>
<reference evidence="10" key="1">
    <citation type="submission" date="2014-09" db="EMBL/GenBank/DDBJ databases">
        <authorList>
            <person name="Sharma Rahul"/>
            <person name="Thines Marco"/>
        </authorList>
    </citation>
    <scope>NUCLEOTIDE SEQUENCE [LARGE SCALE GENOMIC DNA]</scope>
</reference>
<dbReference type="SMART" id="SM00356">
    <property type="entry name" value="ZnF_C3H1"/>
    <property type="match status" value="1"/>
</dbReference>
<dbReference type="PANTHER" id="PTHR46527:SF1">
    <property type="entry name" value="NUCLEOPORIN NUP42"/>
    <property type="match status" value="1"/>
</dbReference>
<evidence type="ECO:0000256" key="2">
    <source>
        <dbReference type="ARBA" id="ARBA00022723"/>
    </source>
</evidence>
<feature type="zinc finger region" description="C3H1-type" evidence="6">
    <location>
        <begin position="5"/>
        <end position="32"/>
    </location>
</feature>
<dbReference type="GeneID" id="36407964"/>
<dbReference type="GO" id="GO:0005634">
    <property type="term" value="C:nucleus"/>
    <property type="evidence" value="ECO:0007669"/>
    <property type="project" value="UniProtKB-SubCell"/>
</dbReference>
<feature type="compositionally biased region" description="Polar residues" evidence="7">
    <location>
        <begin position="373"/>
        <end position="410"/>
    </location>
</feature>
<dbReference type="InterPro" id="IPR036855">
    <property type="entry name" value="Znf_CCCH_sf"/>
</dbReference>
<feature type="compositionally biased region" description="Polar residues" evidence="7">
    <location>
        <begin position="45"/>
        <end position="59"/>
    </location>
</feature>
<name>A0A0P1AN87_PLAHL</name>